<dbReference type="EMBL" id="JAVDXQ010000004">
    <property type="protein sequence ID" value="MDR7297840.1"/>
    <property type="molecule type" value="Genomic_DNA"/>
</dbReference>
<dbReference type="SUPFAM" id="SSF56281">
    <property type="entry name" value="Metallo-hydrolase/oxidoreductase"/>
    <property type="match status" value="1"/>
</dbReference>
<dbReference type="GO" id="GO:0016787">
    <property type="term" value="F:hydrolase activity"/>
    <property type="evidence" value="ECO:0007669"/>
    <property type="project" value="UniProtKB-KW"/>
</dbReference>
<dbReference type="PANTHER" id="PTHR30619:SF1">
    <property type="entry name" value="RECOMBINATION PROTEIN 2"/>
    <property type="match status" value="1"/>
</dbReference>
<dbReference type="InterPro" id="IPR036866">
    <property type="entry name" value="RibonucZ/Hydroxyglut_hydro"/>
</dbReference>
<dbReference type="InterPro" id="IPR001279">
    <property type="entry name" value="Metallo-B-lactamas"/>
</dbReference>
<reference evidence="2 3" key="1">
    <citation type="submission" date="2023-07" db="EMBL/GenBank/DDBJ databases">
        <title>Sorghum-associated microbial communities from plants grown in Nebraska, USA.</title>
        <authorList>
            <person name="Schachtman D."/>
        </authorList>
    </citation>
    <scope>NUCLEOTIDE SEQUENCE [LARGE SCALE GENOMIC DNA]</scope>
    <source>
        <strain evidence="2 3">BE310</strain>
    </source>
</reference>
<keyword evidence="2" id="KW-0378">Hydrolase</keyword>
<feature type="domain" description="Metallo-beta-lactamase" evidence="1">
    <location>
        <begin position="13"/>
        <end position="74"/>
    </location>
</feature>
<dbReference type="Proteomes" id="UP001180536">
    <property type="component" value="Unassembled WGS sequence"/>
</dbReference>
<dbReference type="RefSeq" id="WP_310346462.1">
    <property type="nucleotide sequence ID" value="NZ_JAVDXQ010000004.1"/>
</dbReference>
<sequence>MQIHIFQSQEGDCLMVEDDAGQARLLSDGGTPGAMRDGIAAALAAWQEAGKDIDLLCVSHIDSDHIGGVALLLDLAVQWKVFDFHQRNGDPSAEPTLPRPPAIKTIWHNAFRDLITSNAGRIESLLAASAPLLQASRDPGLADIGHAQAQIATSIKEALTVSRLIKPELLGIGLNTLAASPQHSGKLLMARPGQAAETLGDLKVTVLCPTAAELRKLREGWNNWLRSETNRQTARKIRDLYAGQLENGTTSLAIDAFQLFDWQGVPDYKQVTVPNVASTVLLVEEAGQRLLLTGDSHPDMIIDGLERAGLVPDGHIHLEALKFQHHGSDHNLSDEFPRMVSADHYLFCGDGSHSNPELSVLEAMFAARLGPAPKRARSPRAAGRPFKFWFSTSPEVQAAGQNRDHMLKVVRWAQAKLQQHPGHFDFHFGVEPFTTLVL</sequence>
<name>A0ABU1ZCX9_9BURK</name>
<keyword evidence="3" id="KW-1185">Reference proteome</keyword>
<evidence type="ECO:0000259" key="1">
    <source>
        <dbReference type="Pfam" id="PF00753"/>
    </source>
</evidence>
<evidence type="ECO:0000313" key="3">
    <source>
        <dbReference type="Proteomes" id="UP001180536"/>
    </source>
</evidence>
<gene>
    <name evidence="2" type="ORF">J2X16_003189</name>
</gene>
<proteinExistence type="predicted"/>
<dbReference type="PANTHER" id="PTHR30619">
    <property type="entry name" value="DNA INTERNALIZATION/COMPETENCE PROTEIN COMEC/REC2"/>
    <property type="match status" value="1"/>
</dbReference>
<evidence type="ECO:0000313" key="2">
    <source>
        <dbReference type="EMBL" id="MDR7297840.1"/>
    </source>
</evidence>
<accession>A0ABU1ZCX9</accession>
<dbReference type="Pfam" id="PF00753">
    <property type="entry name" value="Lactamase_B"/>
    <property type="match status" value="1"/>
</dbReference>
<comment type="caution">
    <text evidence="2">The sequence shown here is derived from an EMBL/GenBank/DDBJ whole genome shotgun (WGS) entry which is preliminary data.</text>
</comment>
<dbReference type="InterPro" id="IPR052159">
    <property type="entry name" value="Competence_DNA_uptake"/>
</dbReference>
<protein>
    <submittedName>
        <fullName evidence="2">Beta-lactamase superfamily II metal-dependent hydrolase</fullName>
    </submittedName>
</protein>
<dbReference type="Gene3D" id="3.60.15.10">
    <property type="entry name" value="Ribonuclease Z/Hydroxyacylglutathione hydrolase-like"/>
    <property type="match status" value="1"/>
</dbReference>
<organism evidence="2 3">
    <name type="scientific">Pelomonas aquatica</name>
    <dbReference type="NCBI Taxonomy" id="431058"/>
    <lineage>
        <taxon>Bacteria</taxon>
        <taxon>Pseudomonadati</taxon>
        <taxon>Pseudomonadota</taxon>
        <taxon>Betaproteobacteria</taxon>
        <taxon>Burkholderiales</taxon>
        <taxon>Sphaerotilaceae</taxon>
        <taxon>Roseateles</taxon>
    </lineage>
</organism>